<evidence type="ECO:0000256" key="4">
    <source>
        <dbReference type="SAM" id="SignalP"/>
    </source>
</evidence>
<evidence type="ECO:0000256" key="2">
    <source>
        <dbReference type="ARBA" id="ARBA00022759"/>
    </source>
</evidence>
<evidence type="ECO:0000313" key="6">
    <source>
        <dbReference type="EMBL" id="MDR6225144.1"/>
    </source>
</evidence>
<dbReference type="EMBL" id="JAVDQG010000002">
    <property type="protein sequence ID" value="MDR6225144.1"/>
    <property type="molecule type" value="Genomic_DNA"/>
</dbReference>
<keyword evidence="7" id="KW-1185">Reference proteome</keyword>
<evidence type="ECO:0000313" key="7">
    <source>
        <dbReference type="Proteomes" id="UP001185012"/>
    </source>
</evidence>
<evidence type="ECO:0000256" key="3">
    <source>
        <dbReference type="ARBA" id="ARBA00022801"/>
    </source>
</evidence>
<dbReference type="Gene3D" id="2.40.50.90">
    <property type="match status" value="1"/>
</dbReference>
<protein>
    <submittedName>
        <fullName evidence="6">Endonuclease YncB(Thermonuclease family)</fullName>
    </submittedName>
</protein>
<keyword evidence="1" id="KW-0540">Nuclease</keyword>
<dbReference type="Pfam" id="PF00565">
    <property type="entry name" value="SNase"/>
    <property type="match status" value="1"/>
</dbReference>
<evidence type="ECO:0000256" key="1">
    <source>
        <dbReference type="ARBA" id="ARBA00022722"/>
    </source>
</evidence>
<gene>
    <name evidence="6" type="ORF">JOE21_001135</name>
</gene>
<dbReference type="PANTHER" id="PTHR12302:SF3">
    <property type="entry name" value="SERINE_THREONINE-PROTEIN KINASE 31"/>
    <property type="match status" value="1"/>
</dbReference>
<sequence length="247" mass="28345">MRRSLFYFLAVFALLSGCAILNQSAPPPTQPEGTRVPPENISLEPQQVYSSHIKRVVDGDTVHLTEPVFGSTKVRMLSIDTPETNFNGKSQGRYGEMATERLKELLPIGTEVDIVFEDEAKDTFGRLLAYIRKNGQNINLQMVREGYAVPYLIWPNFAQGEDFLNALREARENGRGIWDISSPINELPYEFRARIREKSPDKYAGNYRTKKCVEPKRYKEIPLEQRVFFWKKSEAERAGYRCKDEAG</sequence>
<dbReference type="PANTHER" id="PTHR12302">
    <property type="entry name" value="EBNA2 BINDING PROTEIN P100"/>
    <property type="match status" value="1"/>
</dbReference>
<dbReference type="InterPro" id="IPR016071">
    <property type="entry name" value="Staphylococal_nuclease_OB-fold"/>
</dbReference>
<keyword evidence="3" id="KW-0378">Hydrolase</keyword>
<dbReference type="SMART" id="SM00318">
    <property type="entry name" value="SNc"/>
    <property type="match status" value="1"/>
</dbReference>
<dbReference type="SUPFAM" id="SSF50199">
    <property type="entry name" value="Staphylococcal nuclease"/>
    <property type="match status" value="1"/>
</dbReference>
<dbReference type="InterPro" id="IPR002071">
    <property type="entry name" value="Thermonucl_AS"/>
</dbReference>
<keyword evidence="4" id="KW-0732">Signal</keyword>
<dbReference type="PROSITE" id="PS51257">
    <property type="entry name" value="PROKAR_LIPOPROTEIN"/>
    <property type="match status" value="1"/>
</dbReference>
<feature type="domain" description="TNase-like" evidence="5">
    <location>
        <begin position="47"/>
        <end position="180"/>
    </location>
</feature>
<name>A0ABU1ILW3_9BACL</name>
<organism evidence="6 7">
    <name type="scientific">Desmospora profundinema</name>
    <dbReference type="NCBI Taxonomy" id="1571184"/>
    <lineage>
        <taxon>Bacteria</taxon>
        <taxon>Bacillati</taxon>
        <taxon>Bacillota</taxon>
        <taxon>Bacilli</taxon>
        <taxon>Bacillales</taxon>
        <taxon>Thermoactinomycetaceae</taxon>
        <taxon>Desmospora</taxon>
    </lineage>
</organism>
<dbReference type="Proteomes" id="UP001185012">
    <property type="component" value="Unassembled WGS sequence"/>
</dbReference>
<dbReference type="RefSeq" id="WP_309863401.1">
    <property type="nucleotide sequence ID" value="NZ_JAVDQG010000002.1"/>
</dbReference>
<reference evidence="6 7" key="1">
    <citation type="submission" date="2023-07" db="EMBL/GenBank/DDBJ databases">
        <title>Genomic Encyclopedia of Type Strains, Phase IV (KMG-IV): sequencing the most valuable type-strain genomes for metagenomic binning, comparative biology and taxonomic classification.</title>
        <authorList>
            <person name="Goeker M."/>
        </authorList>
    </citation>
    <scope>NUCLEOTIDE SEQUENCE [LARGE SCALE GENOMIC DNA]</scope>
    <source>
        <strain evidence="6 7">DSM 45903</strain>
    </source>
</reference>
<proteinExistence type="predicted"/>
<dbReference type="GO" id="GO:0004519">
    <property type="term" value="F:endonuclease activity"/>
    <property type="evidence" value="ECO:0007669"/>
    <property type="project" value="UniProtKB-KW"/>
</dbReference>
<dbReference type="PROSITE" id="PS01123">
    <property type="entry name" value="TNASE_1"/>
    <property type="match status" value="1"/>
</dbReference>
<keyword evidence="2 6" id="KW-0255">Endonuclease</keyword>
<accession>A0ABU1ILW3</accession>
<dbReference type="InterPro" id="IPR035437">
    <property type="entry name" value="SNase_OB-fold_sf"/>
</dbReference>
<feature type="chain" id="PRO_5046549987" evidence="4">
    <location>
        <begin position="25"/>
        <end position="247"/>
    </location>
</feature>
<feature type="signal peptide" evidence="4">
    <location>
        <begin position="1"/>
        <end position="24"/>
    </location>
</feature>
<evidence type="ECO:0000259" key="5">
    <source>
        <dbReference type="PROSITE" id="PS50830"/>
    </source>
</evidence>
<comment type="caution">
    <text evidence="6">The sequence shown here is derived from an EMBL/GenBank/DDBJ whole genome shotgun (WGS) entry which is preliminary data.</text>
</comment>
<dbReference type="PROSITE" id="PS50830">
    <property type="entry name" value="TNASE_3"/>
    <property type="match status" value="1"/>
</dbReference>